<dbReference type="Proteomes" id="UP001597326">
    <property type="component" value="Unassembled WGS sequence"/>
</dbReference>
<dbReference type="Gene3D" id="3.40.50.1820">
    <property type="entry name" value="alpha/beta hydrolase"/>
    <property type="match status" value="2"/>
</dbReference>
<comment type="caution">
    <text evidence="1">The sequence shown here is derived from an EMBL/GenBank/DDBJ whole genome shotgun (WGS) entry which is preliminary data.</text>
</comment>
<evidence type="ECO:0008006" key="3">
    <source>
        <dbReference type="Google" id="ProtNLM"/>
    </source>
</evidence>
<protein>
    <recommendedName>
        <fullName evidence="3">Alpha/beta hydrolase</fullName>
    </recommendedName>
</protein>
<dbReference type="SUPFAM" id="SSF53474">
    <property type="entry name" value="alpha/beta-Hydrolases"/>
    <property type="match status" value="2"/>
</dbReference>
<dbReference type="InterPro" id="IPR029058">
    <property type="entry name" value="AB_hydrolase_fold"/>
</dbReference>
<keyword evidence="2" id="KW-1185">Reference proteome</keyword>
<proteinExistence type="predicted"/>
<evidence type="ECO:0000313" key="1">
    <source>
        <dbReference type="EMBL" id="MFD1889255.1"/>
    </source>
</evidence>
<gene>
    <name evidence="1" type="ORF">ACFSCS_03510</name>
</gene>
<organism evidence="1 2">
    <name type="scientific">Luteococcus peritonei</name>
    <dbReference type="NCBI Taxonomy" id="88874"/>
    <lineage>
        <taxon>Bacteria</taxon>
        <taxon>Bacillati</taxon>
        <taxon>Actinomycetota</taxon>
        <taxon>Actinomycetes</taxon>
        <taxon>Propionibacteriales</taxon>
        <taxon>Propionibacteriaceae</taxon>
        <taxon>Luteococcus</taxon>
    </lineage>
</organism>
<evidence type="ECO:0000313" key="2">
    <source>
        <dbReference type="Proteomes" id="UP001597326"/>
    </source>
</evidence>
<name>A0ABW4RSL7_9ACTN</name>
<dbReference type="EMBL" id="JBHUFZ010000008">
    <property type="protein sequence ID" value="MFD1889255.1"/>
    <property type="molecule type" value="Genomic_DNA"/>
</dbReference>
<accession>A0ABW4RSL7</accession>
<sequence>MIRGNITSWMGRQEAPLLTHLHLPPHARTGEAGVEIGGAVVLCPPLGREQVASYRTLRQLGDALAGKGLLAVRLNWSGQADSAPIDEGLGLLENWAADLAAVVTQLRAAGVQQVHLVGLRLGALVAAGQAAAVGADSLLLWDPVATGRNFLRHEQIMYAAEGLAHEEQDGFTALGYSLRPADADQVRSLKLTTLLGELEGHDVVVGRLERGEANTQPGPDDRWTTSEMPELLETSSMTARVANHAISSIVTWCLARSGEHRSWVRLEPTLEARMVRDGVALREQVVSLDGGLPGILTRRADQDQAGEVGVLYVAASSEPMDGPSGLWALSAREVAAEGAVALRMDKFGTGELGGPLPTDPMPYMPGFVADVAAGADFLTELTGRRPVGVGLCSGAYFEMVGQNAARFESVVAINLLGFDRDPADIPDEVAMATDPSHVMVKAGDEDAPVQLPLPLRQRARREVKARMPQTAWRWLGRVGLAHAPDDFLRDAAAATDLVLAFSPDDFEAFRGQRGEAALDWARRHGGPIRMSVDPLLDHGLFGAVGRRRALQLVREEVARVRRSRSARAAEAVTA</sequence>
<reference evidence="2" key="1">
    <citation type="journal article" date="2019" name="Int. J. Syst. Evol. Microbiol.">
        <title>The Global Catalogue of Microorganisms (GCM) 10K type strain sequencing project: providing services to taxonomists for standard genome sequencing and annotation.</title>
        <authorList>
            <consortium name="The Broad Institute Genomics Platform"/>
            <consortium name="The Broad Institute Genome Sequencing Center for Infectious Disease"/>
            <person name="Wu L."/>
            <person name="Ma J."/>
        </authorList>
    </citation>
    <scope>NUCLEOTIDE SEQUENCE [LARGE SCALE GENOMIC DNA]</scope>
    <source>
        <strain evidence="2">CAIM 431</strain>
    </source>
</reference>
<dbReference type="RefSeq" id="WP_343872247.1">
    <property type="nucleotide sequence ID" value="NZ_BAAAIX010000007.1"/>
</dbReference>